<dbReference type="AlphaFoldDB" id="A0A7R8U9U7"/>
<organism evidence="3 4">
    <name type="scientific">Hermetia illucens</name>
    <name type="common">Black soldier fly</name>
    <dbReference type="NCBI Taxonomy" id="343691"/>
    <lineage>
        <taxon>Eukaryota</taxon>
        <taxon>Metazoa</taxon>
        <taxon>Ecdysozoa</taxon>
        <taxon>Arthropoda</taxon>
        <taxon>Hexapoda</taxon>
        <taxon>Insecta</taxon>
        <taxon>Pterygota</taxon>
        <taxon>Neoptera</taxon>
        <taxon>Endopterygota</taxon>
        <taxon>Diptera</taxon>
        <taxon>Brachycera</taxon>
        <taxon>Stratiomyomorpha</taxon>
        <taxon>Stratiomyidae</taxon>
        <taxon>Hermetiinae</taxon>
        <taxon>Hermetia</taxon>
    </lineage>
</organism>
<dbReference type="InParanoid" id="A0A7R8U9U7"/>
<feature type="coiled-coil region" evidence="1">
    <location>
        <begin position="608"/>
        <end position="635"/>
    </location>
</feature>
<reference evidence="3 4" key="1">
    <citation type="submission" date="2020-11" db="EMBL/GenBank/DDBJ databases">
        <authorList>
            <person name="Wallbank WR R."/>
            <person name="Pardo Diaz C."/>
            <person name="Kozak K."/>
            <person name="Martin S."/>
            <person name="Jiggins C."/>
            <person name="Moest M."/>
            <person name="Warren A I."/>
            <person name="Generalovic N T."/>
            <person name="Byers J.R.P. K."/>
            <person name="Montejo-Kovacevich G."/>
            <person name="Yen C E."/>
        </authorList>
    </citation>
    <scope>NUCLEOTIDE SEQUENCE [LARGE SCALE GENOMIC DNA]</scope>
</reference>
<keyword evidence="4" id="KW-1185">Reference proteome</keyword>
<feature type="compositionally biased region" description="Polar residues" evidence="2">
    <location>
        <begin position="551"/>
        <end position="560"/>
    </location>
</feature>
<gene>
    <name evidence="3" type="ORF">HERILL_LOCUS209</name>
</gene>
<evidence type="ECO:0000313" key="4">
    <source>
        <dbReference type="Proteomes" id="UP000594454"/>
    </source>
</evidence>
<feature type="compositionally biased region" description="Basic and acidic residues" evidence="2">
    <location>
        <begin position="806"/>
        <end position="822"/>
    </location>
</feature>
<dbReference type="Proteomes" id="UP000594454">
    <property type="component" value="Chromosome 1"/>
</dbReference>
<dbReference type="FunCoup" id="A0A7R8U9U7">
    <property type="interactions" value="66"/>
</dbReference>
<sequence length="832" mass="97145">MDMPGLSIFRGGGSIKVDTSINRAEEEEALEDQRRRNEELGNQLQNAFDDLLDDEDCTIDTSADIHSQYQPVQHNAGYKATAAEGQDRKFHYQHLLEGNPEGQKNAEKDREVEKLKMSIETRAREVENLTKLLHDEKKASEELRKRLALSEAEKERAKMTASQTHELLVDSKSKISEMDANMNKLESSIKTLEEKNKELVGELERTKLQLSDAQHKYRAVERNASYSADMRAENLVKNANERHIAQTMVLQQQIDSLRNKLDAKEKEYASLDVRYQELQRSREVILIEKSEVINQLTRSLEEAQRRYQDTVSNNSENRGLQDLVRRLERQTEDMQKTITDLMSRSEGVATELNSIEELLQESLETSGSQRRKSLSKSDLVRNDPVVVHCHLIRLRERLHHYFSKQKERTEELLKLREQVNKQVEEMNKLRASENSALIESTTTREENLRLNNRLRLLETELKELQGEKGKEDAVAEDLQLELDRMREENVTTSNELAIARNELETLKRRNSELQAEVNNLLEGLKSKSESDKLISSLKEKARQFEEYIRNENVSSRTSKASPRLQDRAVSTSPELDRDYSDASYRCKIESEIRGEMAKIFATKIKSMEDMLQNKCHELEAQNLQLQQNLRLIYNELQIREKEVDVLKHAILKEREKMHEIADTQSVQMHQINATLEKCRDELKLKQKNIERLHHELQERSTLIESERRSMKTVMAHWDEQQREYDRTTKELKAKLEKIQQQHRESLEALNSKYNSAKKTAANYKKYAEDKEKFMLEQYERIKSSYEAKLNEMASSLEKQRKQIKAKTVEREAACRDERKELDPSPNPDIPSL</sequence>
<feature type="region of interest" description="Disordered" evidence="2">
    <location>
        <begin position="793"/>
        <end position="832"/>
    </location>
</feature>
<keyword evidence="1" id="KW-0175">Coiled coil</keyword>
<dbReference type="OrthoDB" id="25391at2759"/>
<evidence type="ECO:0000256" key="2">
    <source>
        <dbReference type="SAM" id="MobiDB-lite"/>
    </source>
</evidence>
<evidence type="ECO:0000256" key="1">
    <source>
        <dbReference type="SAM" id="Coils"/>
    </source>
</evidence>
<proteinExistence type="predicted"/>
<name>A0A7R8U9U7_HERIL</name>
<dbReference type="EMBL" id="LR899009">
    <property type="protein sequence ID" value="CAD7076817.1"/>
    <property type="molecule type" value="Genomic_DNA"/>
</dbReference>
<evidence type="ECO:0000313" key="3">
    <source>
        <dbReference type="EMBL" id="CAD7076817.1"/>
    </source>
</evidence>
<protein>
    <submittedName>
        <fullName evidence="3">Uncharacterized protein</fullName>
    </submittedName>
</protein>
<dbReference type="OMA" id="HHRAQCQ"/>
<feature type="region of interest" description="Disordered" evidence="2">
    <location>
        <begin position="19"/>
        <end position="41"/>
    </location>
</feature>
<feature type="region of interest" description="Disordered" evidence="2">
    <location>
        <begin position="551"/>
        <end position="575"/>
    </location>
</feature>
<feature type="coiled-coil region" evidence="1">
    <location>
        <begin position="126"/>
        <end position="344"/>
    </location>
</feature>
<feature type="coiled-coil region" evidence="1">
    <location>
        <begin position="409"/>
        <end position="523"/>
    </location>
</feature>
<accession>A0A7R8U9U7</accession>